<proteinExistence type="predicted"/>
<dbReference type="EMBL" id="ML004294">
    <property type="protein sequence ID" value="RKP33157.1"/>
    <property type="molecule type" value="Genomic_DNA"/>
</dbReference>
<name>A0A4P9ZIY4_9FUNG</name>
<sequence length="125" mass="14081">MLSEATSIHNQPCNPDLNELHPHQRLRHQEAHDDPHEGHPHYPPIQLTQVNMQQFNTNLQLLHKSQDRSHAQGRSGRTLRGTFLALNLRTLHPSDRLPSIYGVTASAPPPLNPSANTHLHSLTLD</sequence>
<evidence type="ECO:0000313" key="3">
    <source>
        <dbReference type="Proteomes" id="UP000268162"/>
    </source>
</evidence>
<feature type="region of interest" description="Disordered" evidence="1">
    <location>
        <begin position="1"/>
        <end position="20"/>
    </location>
</feature>
<reference evidence="3" key="1">
    <citation type="journal article" date="2018" name="Nat. Microbiol.">
        <title>Leveraging single-cell genomics to expand the fungal tree of life.</title>
        <authorList>
            <person name="Ahrendt S.R."/>
            <person name="Quandt C.A."/>
            <person name="Ciobanu D."/>
            <person name="Clum A."/>
            <person name="Salamov A."/>
            <person name="Andreopoulos B."/>
            <person name="Cheng J.F."/>
            <person name="Woyke T."/>
            <person name="Pelin A."/>
            <person name="Henrissat B."/>
            <person name="Reynolds N.K."/>
            <person name="Benny G.L."/>
            <person name="Smith M.E."/>
            <person name="James T.Y."/>
            <person name="Grigoriev I.V."/>
        </authorList>
    </citation>
    <scope>NUCLEOTIDE SEQUENCE [LARGE SCALE GENOMIC DNA]</scope>
    <source>
        <strain evidence="3">RSA 468</strain>
    </source>
</reference>
<keyword evidence="3" id="KW-1185">Reference proteome</keyword>
<organism evidence="2 3">
    <name type="scientific">Dimargaris cristalligena</name>
    <dbReference type="NCBI Taxonomy" id="215637"/>
    <lineage>
        <taxon>Eukaryota</taxon>
        <taxon>Fungi</taxon>
        <taxon>Fungi incertae sedis</taxon>
        <taxon>Zoopagomycota</taxon>
        <taxon>Kickxellomycotina</taxon>
        <taxon>Dimargaritomycetes</taxon>
        <taxon>Dimargaritales</taxon>
        <taxon>Dimargaritaceae</taxon>
        <taxon>Dimargaris</taxon>
    </lineage>
</organism>
<evidence type="ECO:0000313" key="2">
    <source>
        <dbReference type="EMBL" id="RKP33157.1"/>
    </source>
</evidence>
<protein>
    <submittedName>
        <fullName evidence="2">Uncharacterized protein</fullName>
    </submittedName>
</protein>
<feature type="compositionally biased region" description="Polar residues" evidence="1">
    <location>
        <begin position="1"/>
        <end position="13"/>
    </location>
</feature>
<dbReference type="Proteomes" id="UP000268162">
    <property type="component" value="Unassembled WGS sequence"/>
</dbReference>
<gene>
    <name evidence="2" type="ORF">BJ085DRAFT_38024</name>
</gene>
<feature type="region of interest" description="Disordered" evidence="1">
    <location>
        <begin position="105"/>
        <end position="125"/>
    </location>
</feature>
<evidence type="ECO:0000256" key="1">
    <source>
        <dbReference type="SAM" id="MobiDB-lite"/>
    </source>
</evidence>
<dbReference type="AlphaFoldDB" id="A0A4P9ZIY4"/>
<accession>A0A4P9ZIY4</accession>